<dbReference type="Proteomes" id="UP000288547">
    <property type="component" value="Unassembled WGS sequence"/>
</dbReference>
<gene>
    <name evidence="1" type="ORF">ELQ90_05905</name>
</gene>
<organism evidence="1 2">
    <name type="scientific">Labedella phragmitis</name>
    <dbReference type="NCBI Taxonomy" id="2498849"/>
    <lineage>
        <taxon>Bacteria</taxon>
        <taxon>Bacillati</taxon>
        <taxon>Actinomycetota</taxon>
        <taxon>Actinomycetes</taxon>
        <taxon>Micrococcales</taxon>
        <taxon>Microbacteriaceae</taxon>
        <taxon>Labedella</taxon>
    </lineage>
</organism>
<keyword evidence="2" id="KW-1185">Reference proteome</keyword>
<dbReference type="OrthoDB" id="5119356at2"/>
<evidence type="ECO:0000313" key="2">
    <source>
        <dbReference type="Proteomes" id="UP000288547"/>
    </source>
</evidence>
<reference evidence="1 2" key="1">
    <citation type="submission" date="2018-12" db="EMBL/GenBank/DDBJ databases">
        <authorList>
            <person name="Li F."/>
        </authorList>
    </citation>
    <scope>NUCLEOTIDE SEQUENCE [LARGE SCALE GENOMIC DNA]</scope>
    <source>
        <strain evidence="1 2">11W25H-1</strain>
    </source>
</reference>
<comment type="caution">
    <text evidence="1">The sequence shown here is derived from an EMBL/GenBank/DDBJ whole genome shotgun (WGS) entry which is preliminary data.</text>
</comment>
<dbReference type="RefSeq" id="WP_128494351.1">
    <property type="nucleotide sequence ID" value="NZ_RZNB01000002.1"/>
</dbReference>
<evidence type="ECO:0000313" key="1">
    <source>
        <dbReference type="EMBL" id="RWZ51636.1"/>
    </source>
</evidence>
<dbReference type="EMBL" id="RZNB01000002">
    <property type="protein sequence ID" value="RWZ51636.1"/>
    <property type="molecule type" value="Genomic_DNA"/>
</dbReference>
<sequence length="66" mass="7385">MSYIRLILPDENDVNFEGETPPETYTTNNGEYVLVRVGETVDVTDDAAGHHEVAVTQAWYERSLGV</sequence>
<proteinExistence type="predicted"/>
<dbReference type="AlphaFoldDB" id="A0A3S4DH80"/>
<name>A0A3S4DH80_9MICO</name>
<protein>
    <submittedName>
        <fullName evidence="1">Uncharacterized protein</fullName>
    </submittedName>
</protein>
<accession>A0A3S4DH80</accession>